<dbReference type="Proteomes" id="UP000636800">
    <property type="component" value="Unassembled WGS sequence"/>
</dbReference>
<dbReference type="AlphaFoldDB" id="A0A835P590"/>
<proteinExistence type="predicted"/>
<sequence>MAAVAAVGRGCCGKGYGKGVVELSRRADRGVEGGGRWRINGGRWAEGGIEFRA</sequence>
<reference evidence="3 4" key="1">
    <citation type="journal article" date="2020" name="Nat. Food">
        <title>A phased Vanilla planifolia genome enables genetic improvement of flavour and production.</title>
        <authorList>
            <person name="Hasing T."/>
            <person name="Tang H."/>
            <person name="Brym M."/>
            <person name="Khazi F."/>
            <person name="Huang T."/>
            <person name="Chambers A.H."/>
        </authorList>
    </citation>
    <scope>NUCLEOTIDE SEQUENCE [LARGE SCALE GENOMIC DNA]</scope>
    <source>
        <tissue evidence="2">Leaf</tissue>
    </source>
</reference>
<organism evidence="2 4">
    <name type="scientific">Vanilla planifolia</name>
    <name type="common">Vanilla</name>
    <dbReference type="NCBI Taxonomy" id="51239"/>
    <lineage>
        <taxon>Eukaryota</taxon>
        <taxon>Viridiplantae</taxon>
        <taxon>Streptophyta</taxon>
        <taxon>Embryophyta</taxon>
        <taxon>Tracheophyta</taxon>
        <taxon>Spermatophyta</taxon>
        <taxon>Magnoliopsida</taxon>
        <taxon>Liliopsida</taxon>
        <taxon>Asparagales</taxon>
        <taxon>Orchidaceae</taxon>
        <taxon>Vanilloideae</taxon>
        <taxon>Vanilleae</taxon>
        <taxon>Vanilla</taxon>
    </lineage>
</organism>
<evidence type="ECO:0000313" key="2">
    <source>
        <dbReference type="EMBL" id="KAG0445964.1"/>
    </source>
</evidence>
<gene>
    <name evidence="1" type="ORF">HPP92_029064</name>
    <name evidence="2" type="ORF">HPP92_029075</name>
</gene>
<evidence type="ECO:0000313" key="3">
    <source>
        <dbReference type="Proteomes" id="UP000636800"/>
    </source>
</evidence>
<dbReference type="EMBL" id="JADCNL010000630">
    <property type="protein sequence ID" value="KAG0445953.1"/>
    <property type="molecule type" value="Genomic_DNA"/>
</dbReference>
<evidence type="ECO:0000313" key="1">
    <source>
        <dbReference type="EMBL" id="KAG0445953.1"/>
    </source>
</evidence>
<dbReference type="EMBL" id="JADCNM010000631">
    <property type="protein sequence ID" value="KAG0445964.1"/>
    <property type="molecule type" value="Genomic_DNA"/>
</dbReference>
<accession>A0A835P590</accession>
<evidence type="ECO:0000313" key="4">
    <source>
        <dbReference type="Proteomes" id="UP000639772"/>
    </source>
</evidence>
<name>A0A835P590_VANPL</name>
<protein>
    <submittedName>
        <fullName evidence="2">Uncharacterized protein</fullName>
    </submittedName>
</protein>
<keyword evidence="3" id="KW-1185">Reference proteome</keyword>
<comment type="caution">
    <text evidence="2">The sequence shown here is derived from an EMBL/GenBank/DDBJ whole genome shotgun (WGS) entry which is preliminary data.</text>
</comment>
<dbReference type="Proteomes" id="UP000639772">
    <property type="component" value="Unassembled WGS sequence"/>
</dbReference>